<organism evidence="9 10">
    <name type="scientific">Prevotella aff. ruminicola Tc2-24</name>
    <dbReference type="NCBI Taxonomy" id="81582"/>
    <lineage>
        <taxon>Bacteria</taxon>
        <taxon>Pseudomonadati</taxon>
        <taxon>Bacteroidota</taxon>
        <taxon>Bacteroidia</taxon>
        <taxon>Bacteroidales</taxon>
        <taxon>Prevotellaceae</taxon>
        <taxon>Prevotella</taxon>
    </lineage>
</organism>
<feature type="signal peptide" evidence="7">
    <location>
        <begin position="1"/>
        <end position="21"/>
    </location>
</feature>
<keyword evidence="10" id="KW-1185">Reference proteome</keyword>
<keyword evidence="3" id="KW-1134">Transmembrane beta strand</keyword>
<dbReference type="InterPro" id="IPR039426">
    <property type="entry name" value="TonB-dep_rcpt-like"/>
</dbReference>
<sequence>MQKRFLFLVAMMLTLSLTIMAQITTSSMAGKVTLDDANGEDVIGATVVAVHEPSGTRYTAVTNTSGRFSIQGMRTGGPYEVTVSYIGFQSKTLKGITLQLAETYNLSVWLSEDANELAEVVVSGKASKFAAEKTGAATNINSTQIANLPTVSRSITDVTRLSPYGGNGMSFAGSDGRNANFTVDGANFNNNFGLSDKLPGGGNPISIDAIEELQVVISPYDVRQTNFIGGGVNAITKSGTNTFKGSAYIYHQNENLRGDAVKRQQILNAREKDQKTTYGFTLGGPIIKNKLFFFVNGEMIKIPTVVNRWRGSEDGVSDPDRYISRTTNKDLEAVSKYMASKYGYDTGSWTAFPADESNYKLMARLDWNINDKHKVALRYNYTKNNIWNSPNGTSMDGGTRMVSSRMSPISMSFANSMYSMENLVHSWSLDLNSRLTENLSNQFLATISKLDDIRGTNSSEFPFIDITKDGDNYMALGYELFTWNNAVHNTIWNIKDDVTYYMGTHKIMAGVTFEHQMADNQYMRNGSGYYRYNLTDDMYVGGVVDPAALFNSTPEIFCLTYGYDGETKPAARVQFNRPGVYAQDEWNVTDKFKLTYGLRIDGLFFNNSDLLTNNAIKALDYNGSHIDTGKWPKNSITFSPRLGFTYDVFGDKSLKVRGGTGLFSGRLPLVFFTNMPTNGGLVQYQAQLNGKTMVWDGKTNAPAKGYANYSGAYTTDDKTGNRYIDMTQFAGGPMTNVDAMIAKLQSLGYPTTVSPEDGTVPSAINGVDPKFKMPQVWKTSLAFDYQIPVNFPFTVTVEGIYNKTINAASISDWSIPNVGGFSRFNGIDNRPIYPAGFRTGTKAFVLENTSRGYGWSANITLNAQPTEWISLMAAYTHTVSKEVTGMPGSAAESAFTYVPTIEGPNNIKLHNSQYVTPDRIVADATIHDKSGNHYSFVYEAWRGGYNYSYMMVNDMNSDGYNYDALYIPTDAQVEKGEFRFVSADDAKRFMDYVHKDDYLKNHQGEYAEAYSLYSPWVHRVDFAYKHDFKVNVGKTSHALQLTFDIKNVLNLFNSSWGVAKYLNTEIGTDPRILKYEGVDAEGYATFSTPSVINGNTKTWSPNYSLGQCWYASIGIKYIFN</sequence>
<protein>
    <submittedName>
        <fullName evidence="9">Outer membrane receptor proteins, mostly Fe transport</fullName>
    </submittedName>
</protein>
<keyword evidence="5" id="KW-0472">Membrane</keyword>
<reference evidence="9 10" key="1">
    <citation type="submission" date="2016-10" db="EMBL/GenBank/DDBJ databases">
        <authorList>
            <person name="de Groot N.N."/>
        </authorList>
    </citation>
    <scope>NUCLEOTIDE SEQUENCE [LARGE SCALE GENOMIC DNA]</scope>
    <source>
        <strain evidence="9 10">TC2-24</strain>
    </source>
</reference>
<dbReference type="Pfam" id="PF13620">
    <property type="entry name" value="CarboxypepD_reg"/>
    <property type="match status" value="1"/>
</dbReference>
<dbReference type="RefSeq" id="WP_091915750.1">
    <property type="nucleotide sequence ID" value="NZ_FOIQ01000003.1"/>
</dbReference>
<proteinExistence type="predicted"/>
<dbReference type="Gene3D" id="2.60.40.1120">
    <property type="entry name" value="Carboxypeptidase-like, regulatory domain"/>
    <property type="match status" value="1"/>
</dbReference>
<gene>
    <name evidence="9" type="ORF">SAMN04487850_1557</name>
</gene>
<dbReference type="AlphaFoldDB" id="A0A1I0P3L7"/>
<evidence type="ECO:0000256" key="1">
    <source>
        <dbReference type="ARBA" id="ARBA00004571"/>
    </source>
</evidence>
<dbReference type="InterPro" id="IPR036942">
    <property type="entry name" value="Beta-barrel_TonB_sf"/>
</dbReference>
<feature type="domain" description="TonB-dependent transporter Oar-like beta-barrel" evidence="8">
    <location>
        <begin position="353"/>
        <end position="1053"/>
    </location>
</feature>
<dbReference type="PANTHER" id="PTHR30069">
    <property type="entry name" value="TONB-DEPENDENT OUTER MEMBRANE RECEPTOR"/>
    <property type="match status" value="1"/>
</dbReference>
<feature type="domain" description="TonB-dependent transporter Oar-like beta-barrel" evidence="8">
    <location>
        <begin position="235"/>
        <end position="302"/>
    </location>
</feature>
<dbReference type="PANTHER" id="PTHR30069:SF46">
    <property type="entry name" value="OAR PROTEIN"/>
    <property type="match status" value="1"/>
</dbReference>
<evidence type="ECO:0000256" key="5">
    <source>
        <dbReference type="ARBA" id="ARBA00023136"/>
    </source>
</evidence>
<accession>A0A1I0P3L7</accession>
<dbReference type="InterPro" id="IPR008969">
    <property type="entry name" value="CarboxyPept-like_regulatory"/>
</dbReference>
<evidence type="ECO:0000256" key="6">
    <source>
        <dbReference type="ARBA" id="ARBA00023237"/>
    </source>
</evidence>
<evidence type="ECO:0000256" key="7">
    <source>
        <dbReference type="SAM" id="SignalP"/>
    </source>
</evidence>
<dbReference type="InterPro" id="IPR057601">
    <property type="entry name" value="Oar-like_b-barrel"/>
</dbReference>
<dbReference type="GO" id="GO:0015344">
    <property type="term" value="F:siderophore uptake transmembrane transporter activity"/>
    <property type="evidence" value="ECO:0007669"/>
    <property type="project" value="TreeGrafter"/>
</dbReference>
<feature type="chain" id="PRO_5011772627" evidence="7">
    <location>
        <begin position="22"/>
        <end position="1120"/>
    </location>
</feature>
<dbReference type="SUPFAM" id="SSF56935">
    <property type="entry name" value="Porins"/>
    <property type="match status" value="1"/>
</dbReference>
<keyword evidence="7" id="KW-0732">Signal</keyword>
<keyword evidence="9" id="KW-0675">Receptor</keyword>
<evidence type="ECO:0000256" key="2">
    <source>
        <dbReference type="ARBA" id="ARBA00022448"/>
    </source>
</evidence>
<dbReference type="GO" id="GO:0009279">
    <property type="term" value="C:cell outer membrane"/>
    <property type="evidence" value="ECO:0007669"/>
    <property type="project" value="UniProtKB-SubCell"/>
</dbReference>
<keyword evidence="6" id="KW-0998">Cell outer membrane</keyword>
<name>A0A1I0P3L7_9BACT</name>
<dbReference type="GO" id="GO:0044718">
    <property type="term" value="P:siderophore transmembrane transport"/>
    <property type="evidence" value="ECO:0007669"/>
    <property type="project" value="TreeGrafter"/>
</dbReference>
<dbReference type="SUPFAM" id="SSF49464">
    <property type="entry name" value="Carboxypeptidase regulatory domain-like"/>
    <property type="match status" value="1"/>
</dbReference>
<evidence type="ECO:0000256" key="4">
    <source>
        <dbReference type="ARBA" id="ARBA00022692"/>
    </source>
</evidence>
<comment type="subcellular location">
    <subcellularLocation>
        <location evidence="1">Cell outer membrane</location>
        <topology evidence="1">Multi-pass membrane protein</topology>
    </subcellularLocation>
</comment>
<keyword evidence="2" id="KW-0813">Transport</keyword>
<evidence type="ECO:0000313" key="10">
    <source>
        <dbReference type="Proteomes" id="UP000199373"/>
    </source>
</evidence>
<evidence type="ECO:0000256" key="3">
    <source>
        <dbReference type="ARBA" id="ARBA00022452"/>
    </source>
</evidence>
<dbReference type="Proteomes" id="UP000199373">
    <property type="component" value="Unassembled WGS sequence"/>
</dbReference>
<evidence type="ECO:0000259" key="8">
    <source>
        <dbReference type="Pfam" id="PF25183"/>
    </source>
</evidence>
<dbReference type="Gene3D" id="2.40.170.20">
    <property type="entry name" value="TonB-dependent receptor, beta-barrel domain"/>
    <property type="match status" value="1"/>
</dbReference>
<keyword evidence="4" id="KW-0812">Transmembrane</keyword>
<dbReference type="EMBL" id="FOIQ01000003">
    <property type="protein sequence ID" value="SEW08630.1"/>
    <property type="molecule type" value="Genomic_DNA"/>
</dbReference>
<evidence type="ECO:0000313" key="9">
    <source>
        <dbReference type="EMBL" id="SEW08630.1"/>
    </source>
</evidence>
<dbReference type="Pfam" id="PF25183">
    <property type="entry name" value="OMP_b-brl_4"/>
    <property type="match status" value="2"/>
</dbReference>